<evidence type="ECO:0000313" key="3">
    <source>
        <dbReference type="Proteomes" id="UP000293781"/>
    </source>
</evidence>
<proteinExistence type="predicted"/>
<dbReference type="InterPro" id="IPR044857">
    <property type="entry name" value="T7SS_EccB_R1"/>
</dbReference>
<reference evidence="2 3" key="1">
    <citation type="submission" date="2019-02" db="EMBL/GenBank/DDBJ databases">
        <title>Sequencing the genomes of 1000 actinobacteria strains.</title>
        <authorList>
            <person name="Klenk H.-P."/>
        </authorList>
    </citation>
    <scope>NUCLEOTIDE SEQUENCE [LARGE SCALE GENOMIC DNA]</scope>
    <source>
        <strain evidence="2 3">DSM 45888</strain>
    </source>
</reference>
<evidence type="ECO:0000256" key="1">
    <source>
        <dbReference type="SAM" id="Phobius"/>
    </source>
</evidence>
<accession>A0A4Q7UDX5</accession>
<gene>
    <name evidence="2" type="ORF">EV382_2656</name>
</gene>
<organism evidence="2 3">
    <name type="scientific">Micromonospora violae</name>
    <dbReference type="NCBI Taxonomy" id="1278207"/>
    <lineage>
        <taxon>Bacteria</taxon>
        <taxon>Bacillati</taxon>
        <taxon>Actinomycetota</taxon>
        <taxon>Actinomycetes</taxon>
        <taxon>Micromonosporales</taxon>
        <taxon>Micromonosporaceae</taxon>
        <taxon>Micromonospora</taxon>
    </lineage>
</organism>
<dbReference type="AlphaFoldDB" id="A0A4Q7UDX5"/>
<dbReference type="Proteomes" id="UP000293781">
    <property type="component" value="Unassembled WGS sequence"/>
</dbReference>
<name>A0A4Q7UDX5_9ACTN</name>
<dbReference type="Gene3D" id="3.30.2390.20">
    <property type="entry name" value="Type VII secretion system EccB, repeat 1 domain"/>
    <property type="match status" value="1"/>
</dbReference>
<dbReference type="InterPro" id="IPR007795">
    <property type="entry name" value="T7SS_EccB"/>
</dbReference>
<keyword evidence="1" id="KW-0812">Transmembrane</keyword>
<keyword evidence="3" id="KW-1185">Reference proteome</keyword>
<feature type="transmembrane region" description="Helical" evidence="1">
    <location>
        <begin position="39"/>
        <end position="61"/>
    </location>
</feature>
<keyword evidence="1" id="KW-0472">Membrane</keyword>
<dbReference type="RefSeq" id="WP_130401891.1">
    <property type="nucleotide sequence ID" value="NZ_SHKK01000001.1"/>
</dbReference>
<dbReference type="GO" id="GO:0005576">
    <property type="term" value="C:extracellular region"/>
    <property type="evidence" value="ECO:0007669"/>
    <property type="project" value="TreeGrafter"/>
</dbReference>
<dbReference type="PANTHER" id="PTHR40765:SF2">
    <property type="entry name" value="ESX-2 SECRETION SYSTEM ATPASE ECCB2"/>
    <property type="match status" value="1"/>
</dbReference>
<dbReference type="OrthoDB" id="3847604at2"/>
<protein>
    <submittedName>
        <fullName evidence="2">Type VII secretion protein EccB</fullName>
    </submittedName>
</protein>
<comment type="caution">
    <text evidence="2">The sequence shown here is derived from an EMBL/GenBank/DDBJ whole genome shotgun (WGS) entry which is preliminary data.</text>
</comment>
<dbReference type="Pfam" id="PF05108">
    <property type="entry name" value="T7SS_ESX1_EccB"/>
    <property type="match status" value="1"/>
</dbReference>
<sequence length="466" mass="48138">MQARRDQVQAQSYVLGRLSGALVAAEPDGLENPNRRMTVGTICGLLVSALVIVGFAVYGYFVPGGATRWRTPGVLVLEKETGTRYAYAGGALHPVLNHASTRLLFGGEPRVVSVSRNSLKGVPHGQPVGIVGAPDALPAPDKVAEQVWTACALAVRDQAGALSTGTTLSISGPAGAGGTVLGPGEAAVATAGGQTFLIWQGRRLRVTQPWLARLFGYDKRAVPVEASWLDLVPVGPDLTPVPVAGRGSAGPMIDGRQARIGELFVARDAGSQERRYLLLNDGLAELNGFAYTIVAADEATTKLYGGRAVTPSELSPAALARLPVSTRAVLPTGVPESPPRLPALPTDGTWCVRHTMADGRVEVTAGQPVPASDAVSDSAGVTRTSLTAARITAQSGVGGLVLAGRQDQAAGSGFYLVTDVGVKFPLASAQVAGQLGYPPTGARPVPRRLLELLPTGPLLESAVQGR</sequence>
<dbReference type="EMBL" id="SHKK01000001">
    <property type="protein sequence ID" value="RZT79457.1"/>
    <property type="molecule type" value="Genomic_DNA"/>
</dbReference>
<keyword evidence="1" id="KW-1133">Transmembrane helix</keyword>
<evidence type="ECO:0000313" key="2">
    <source>
        <dbReference type="EMBL" id="RZT79457.1"/>
    </source>
</evidence>
<dbReference type="PANTHER" id="PTHR40765">
    <property type="entry name" value="ESX-2 SECRETION SYSTEM ATPASE ECCB2"/>
    <property type="match status" value="1"/>
</dbReference>
<dbReference type="NCBIfam" id="TIGR03919">
    <property type="entry name" value="T7SS_EccB"/>
    <property type="match status" value="1"/>
</dbReference>